<accession>A0A9D1LNJ9</accession>
<evidence type="ECO:0000313" key="2">
    <source>
        <dbReference type="EMBL" id="HIU45103.1"/>
    </source>
</evidence>
<feature type="transmembrane region" description="Helical" evidence="1">
    <location>
        <begin position="157"/>
        <end position="178"/>
    </location>
</feature>
<dbReference type="AlphaFoldDB" id="A0A9D1LNJ9"/>
<name>A0A9D1LNJ9_9FIRM</name>
<feature type="transmembrane region" description="Helical" evidence="1">
    <location>
        <begin position="96"/>
        <end position="120"/>
    </location>
</feature>
<feature type="transmembrane region" description="Helical" evidence="1">
    <location>
        <begin position="12"/>
        <end position="35"/>
    </location>
</feature>
<feature type="transmembrane region" description="Helical" evidence="1">
    <location>
        <begin position="126"/>
        <end position="145"/>
    </location>
</feature>
<dbReference type="EMBL" id="DVMV01000015">
    <property type="protein sequence ID" value="HIU45103.1"/>
    <property type="molecule type" value="Genomic_DNA"/>
</dbReference>
<organism evidence="2 3">
    <name type="scientific">Candidatus Alloenteromonas pullicola</name>
    <dbReference type="NCBI Taxonomy" id="2840784"/>
    <lineage>
        <taxon>Bacteria</taxon>
        <taxon>Bacillati</taxon>
        <taxon>Bacillota</taxon>
        <taxon>Bacillota incertae sedis</taxon>
        <taxon>Candidatus Alloenteromonas</taxon>
    </lineage>
</organism>
<comment type="caution">
    <text evidence="2">The sequence shown here is derived from an EMBL/GenBank/DDBJ whole genome shotgun (WGS) entry which is preliminary data.</text>
</comment>
<feature type="transmembrane region" description="Helical" evidence="1">
    <location>
        <begin position="184"/>
        <end position="202"/>
    </location>
</feature>
<dbReference type="Proteomes" id="UP000824070">
    <property type="component" value="Unassembled WGS sequence"/>
</dbReference>
<proteinExistence type="predicted"/>
<keyword evidence="1" id="KW-1133">Transmembrane helix</keyword>
<protein>
    <submittedName>
        <fullName evidence="2">Uncharacterized protein</fullName>
    </submittedName>
</protein>
<feature type="transmembrane region" description="Helical" evidence="1">
    <location>
        <begin position="47"/>
        <end position="75"/>
    </location>
</feature>
<reference evidence="2" key="2">
    <citation type="journal article" date="2021" name="PeerJ">
        <title>Extensive microbial diversity within the chicken gut microbiome revealed by metagenomics and culture.</title>
        <authorList>
            <person name="Gilroy R."/>
            <person name="Ravi A."/>
            <person name="Getino M."/>
            <person name="Pursley I."/>
            <person name="Horton D.L."/>
            <person name="Alikhan N.F."/>
            <person name="Baker D."/>
            <person name="Gharbi K."/>
            <person name="Hall N."/>
            <person name="Watson M."/>
            <person name="Adriaenssens E.M."/>
            <person name="Foster-Nyarko E."/>
            <person name="Jarju S."/>
            <person name="Secka A."/>
            <person name="Antonio M."/>
            <person name="Oren A."/>
            <person name="Chaudhuri R.R."/>
            <person name="La Ragione R."/>
            <person name="Hildebrand F."/>
            <person name="Pallen M.J."/>
        </authorList>
    </citation>
    <scope>NUCLEOTIDE SEQUENCE</scope>
    <source>
        <strain evidence="2">ChiGjej1B1-22543</strain>
    </source>
</reference>
<evidence type="ECO:0000256" key="1">
    <source>
        <dbReference type="SAM" id="Phobius"/>
    </source>
</evidence>
<reference evidence="2" key="1">
    <citation type="submission" date="2020-10" db="EMBL/GenBank/DDBJ databases">
        <authorList>
            <person name="Gilroy R."/>
        </authorList>
    </citation>
    <scope>NUCLEOTIDE SEQUENCE</scope>
    <source>
        <strain evidence="2">ChiGjej1B1-22543</strain>
    </source>
</reference>
<keyword evidence="1" id="KW-0472">Membrane</keyword>
<keyword evidence="1" id="KW-0812">Transmembrane</keyword>
<evidence type="ECO:0000313" key="3">
    <source>
        <dbReference type="Proteomes" id="UP000824070"/>
    </source>
</evidence>
<gene>
    <name evidence="2" type="ORF">IAC52_02270</name>
</gene>
<sequence>MSDTSRNKRQFYVGLSIVLGICLAASDVALSLAFGLGDGLFVDYAPVLAGCCYGLMPIVASASPAVFAACSYSCVQNCGEPLFKLGRQGAEKITRALDAIEIILPIIGVALALIGITEAFGTPTHVSEFCFLIPGFSAFLLRGGRMVAGQFRLNKRLLPIGIAAACLAIVAIPMALWLSLGEPGFLFAYALLPLCYSLLLMLDPASGQGSMQ</sequence>